<dbReference type="GO" id="GO:0016755">
    <property type="term" value="F:aminoacyltransferase activity"/>
    <property type="evidence" value="ECO:0007669"/>
    <property type="project" value="InterPro"/>
</dbReference>
<gene>
    <name evidence="7" type="ORF">J0695_25435</name>
</gene>
<dbReference type="Gene3D" id="3.40.630.30">
    <property type="match status" value="1"/>
</dbReference>
<dbReference type="RefSeq" id="WP_206965643.1">
    <property type="nucleotide sequence ID" value="NZ_JAFLRJ010000257.1"/>
</dbReference>
<accession>A0A939FBA5</accession>
<dbReference type="GO" id="GO:0008360">
    <property type="term" value="P:regulation of cell shape"/>
    <property type="evidence" value="ECO:0007669"/>
    <property type="project" value="UniProtKB-KW"/>
</dbReference>
<dbReference type="Pfam" id="PF02388">
    <property type="entry name" value="FemAB"/>
    <property type="match status" value="1"/>
</dbReference>
<sequence>MSLTVRTISTEEHLGHLALYPAAGPLQTPAWGRVKQGWEAESVGWFDAAGVQRDAALVLYRQAPGTRRSLAYVPEGPAVDWFLPHLVEGRLRPLLAHARARGAFAVRMGPPVAASQWEAATGGPI</sequence>
<evidence type="ECO:0000256" key="6">
    <source>
        <dbReference type="ARBA" id="ARBA00023316"/>
    </source>
</evidence>
<evidence type="ECO:0000256" key="3">
    <source>
        <dbReference type="ARBA" id="ARBA00022960"/>
    </source>
</evidence>
<comment type="similarity">
    <text evidence="1">Belongs to the FemABX family.</text>
</comment>
<dbReference type="SUPFAM" id="SSF55729">
    <property type="entry name" value="Acyl-CoA N-acyltransferases (Nat)"/>
    <property type="match status" value="1"/>
</dbReference>
<dbReference type="PANTHER" id="PTHR36174">
    <property type="entry name" value="LIPID II:GLYCINE GLYCYLTRANSFERASE"/>
    <property type="match status" value="1"/>
</dbReference>
<keyword evidence="6" id="KW-0961">Cell wall biogenesis/degradation</keyword>
<keyword evidence="8" id="KW-1185">Reference proteome</keyword>
<dbReference type="GO" id="GO:0009252">
    <property type="term" value="P:peptidoglycan biosynthetic process"/>
    <property type="evidence" value="ECO:0007669"/>
    <property type="project" value="UniProtKB-KW"/>
</dbReference>
<dbReference type="Proteomes" id="UP000664167">
    <property type="component" value="Unassembled WGS sequence"/>
</dbReference>
<organism evidence="7 8">
    <name type="scientific">Streptomyces beijiangensis</name>
    <dbReference type="NCBI Taxonomy" id="163361"/>
    <lineage>
        <taxon>Bacteria</taxon>
        <taxon>Bacillati</taxon>
        <taxon>Actinomycetota</taxon>
        <taxon>Actinomycetes</taxon>
        <taxon>Kitasatosporales</taxon>
        <taxon>Streptomycetaceae</taxon>
        <taxon>Streptomyces</taxon>
    </lineage>
</organism>
<evidence type="ECO:0000256" key="1">
    <source>
        <dbReference type="ARBA" id="ARBA00009943"/>
    </source>
</evidence>
<keyword evidence="4" id="KW-0573">Peptidoglycan synthesis</keyword>
<evidence type="ECO:0000256" key="4">
    <source>
        <dbReference type="ARBA" id="ARBA00022984"/>
    </source>
</evidence>
<dbReference type="EMBL" id="JAFLRJ010000257">
    <property type="protein sequence ID" value="MBO0515114.1"/>
    <property type="molecule type" value="Genomic_DNA"/>
</dbReference>
<dbReference type="InterPro" id="IPR016181">
    <property type="entry name" value="Acyl_CoA_acyltransferase"/>
</dbReference>
<keyword evidence="2" id="KW-0808">Transferase</keyword>
<dbReference type="InterPro" id="IPR050644">
    <property type="entry name" value="PG_Glycine_Bridge_Synth"/>
</dbReference>
<dbReference type="InterPro" id="IPR003447">
    <property type="entry name" value="FEMABX"/>
</dbReference>
<reference evidence="7" key="1">
    <citation type="submission" date="2021-03" db="EMBL/GenBank/DDBJ databases">
        <title>Streptomyces poriferae sp. nov., a novel marine sponge-derived Actinobacteria species with anti-MRSA activity.</title>
        <authorList>
            <person name="Sandoval-Powers M."/>
            <person name="Kralova S."/>
            <person name="Nguyen G.-S."/>
            <person name="Fawwal D."/>
            <person name="Degnes K."/>
            <person name="Klinkenberg G."/>
            <person name="Sletta H."/>
            <person name="Wentzel A."/>
            <person name="Liles M.R."/>
        </authorList>
    </citation>
    <scope>NUCLEOTIDE SEQUENCE</scope>
    <source>
        <strain evidence="7">DSM 41794</strain>
    </source>
</reference>
<evidence type="ECO:0000256" key="2">
    <source>
        <dbReference type="ARBA" id="ARBA00022679"/>
    </source>
</evidence>
<feature type="non-terminal residue" evidence="7">
    <location>
        <position position="125"/>
    </location>
</feature>
<evidence type="ECO:0000313" key="8">
    <source>
        <dbReference type="Proteomes" id="UP000664167"/>
    </source>
</evidence>
<protein>
    <submittedName>
        <fullName evidence="7">Peptidoglycan bridge formation glycyltransferase FemA/FemB family protein</fullName>
    </submittedName>
</protein>
<dbReference type="PANTHER" id="PTHR36174:SF1">
    <property type="entry name" value="LIPID II:GLYCINE GLYCYLTRANSFERASE"/>
    <property type="match status" value="1"/>
</dbReference>
<dbReference type="PROSITE" id="PS51191">
    <property type="entry name" value="FEMABX"/>
    <property type="match status" value="1"/>
</dbReference>
<keyword evidence="5" id="KW-0012">Acyltransferase</keyword>
<name>A0A939FBA5_9ACTN</name>
<proteinExistence type="inferred from homology"/>
<evidence type="ECO:0000256" key="5">
    <source>
        <dbReference type="ARBA" id="ARBA00023315"/>
    </source>
</evidence>
<dbReference type="AlphaFoldDB" id="A0A939FBA5"/>
<evidence type="ECO:0000313" key="7">
    <source>
        <dbReference type="EMBL" id="MBO0515114.1"/>
    </source>
</evidence>
<comment type="caution">
    <text evidence="7">The sequence shown here is derived from an EMBL/GenBank/DDBJ whole genome shotgun (WGS) entry which is preliminary data.</text>
</comment>
<keyword evidence="3" id="KW-0133">Cell shape</keyword>
<dbReference type="GO" id="GO:0071555">
    <property type="term" value="P:cell wall organization"/>
    <property type="evidence" value="ECO:0007669"/>
    <property type="project" value="UniProtKB-KW"/>
</dbReference>